<feature type="transmembrane region" description="Helical" evidence="4">
    <location>
        <begin position="12"/>
        <end position="40"/>
    </location>
</feature>
<evidence type="ECO:0000256" key="1">
    <source>
        <dbReference type="ARBA" id="ARBA00010515"/>
    </source>
</evidence>
<dbReference type="InterPro" id="IPR033140">
    <property type="entry name" value="Lipase_GDXG_put_SER_AS"/>
</dbReference>
<comment type="caution">
    <text evidence="6">The sequence shown here is derived from an EMBL/GenBank/DDBJ whole genome shotgun (WGS) entry which is preliminary data.</text>
</comment>
<evidence type="ECO:0000313" key="6">
    <source>
        <dbReference type="EMBL" id="KAF7354573.1"/>
    </source>
</evidence>
<dbReference type="PANTHER" id="PTHR48081:SF31">
    <property type="entry name" value="STERYL ACETYL HYDROLASE MUG81-RELATED"/>
    <property type="match status" value="1"/>
</dbReference>
<evidence type="ECO:0000256" key="2">
    <source>
        <dbReference type="ARBA" id="ARBA00022801"/>
    </source>
</evidence>
<sequence length="378" mass="41770">MASIQRKYADLPWYGALGIVAAVIPLPFVLLWTAIVGPYTPRNKGRSTKRIVGERAFRYAITNLGLPQLQFAFGTTMSVYEKWTKQKKLSPVIDKLGDGARLLWIGPKRVDRHDRVVLYLHGGCFLLPLTDFGLDFWQYVKTELEKKNVSPNLNFGVAILEYSLAPAAMFPTPLKQACLGLKFLFDAGVEPGNLQIAGDSAGGNLALQLVSQMLHPRAGLPRLTPLAPIRGLCLLSPWTSLTADTKSCKEFDGIDTMTRRVLRDAGAEILPGFPDDAAAFAEPAKAPESWFHGVDGLFERVLVTAGEFECMRDDIVQLSDKLKKGRHPDVELVIQDGGLHDDMFLDFMVKEKKLGPLTPLIIDWLYAGFASGFAPRLD</sequence>
<dbReference type="AlphaFoldDB" id="A0A8H6Y5H3"/>
<keyword evidence="2 6" id="KW-0378">Hydrolase</keyword>
<reference evidence="6" key="1">
    <citation type="submission" date="2020-05" db="EMBL/GenBank/DDBJ databases">
        <title>Mycena genomes resolve the evolution of fungal bioluminescence.</title>
        <authorList>
            <person name="Tsai I.J."/>
        </authorList>
    </citation>
    <scope>NUCLEOTIDE SEQUENCE</scope>
    <source>
        <strain evidence="6">160909Yilan</strain>
    </source>
</reference>
<evidence type="ECO:0000256" key="4">
    <source>
        <dbReference type="SAM" id="Phobius"/>
    </source>
</evidence>
<dbReference type="Proteomes" id="UP000623467">
    <property type="component" value="Unassembled WGS sequence"/>
</dbReference>
<dbReference type="PANTHER" id="PTHR48081">
    <property type="entry name" value="AB HYDROLASE SUPERFAMILY PROTEIN C4A8.06C"/>
    <property type="match status" value="1"/>
</dbReference>
<feature type="active site" evidence="3">
    <location>
        <position position="200"/>
    </location>
</feature>
<dbReference type="Pfam" id="PF07859">
    <property type="entry name" value="Abhydrolase_3"/>
    <property type="match status" value="1"/>
</dbReference>
<comment type="similarity">
    <text evidence="1">Belongs to the 'GDXG' lipolytic enzyme family.</text>
</comment>
<name>A0A8H6Y5H3_9AGAR</name>
<accession>A0A8H6Y5H3</accession>
<dbReference type="PROSITE" id="PS01174">
    <property type="entry name" value="LIPASE_GDXG_SER"/>
    <property type="match status" value="1"/>
</dbReference>
<organism evidence="6 7">
    <name type="scientific">Mycena sanguinolenta</name>
    <dbReference type="NCBI Taxonomy" id="230812"/>
    <lineage>
        <taxon>Eukaryota</taxon>
        <taxon>Fungi</taxon>
        <taxon>Dikarya</taxon>
        <taxon>Basidiomycota</taxon>
        <taxon>Agaricomycotina</taxon>
        <taxon>Agaricomycetes</taxon>
        <taxon>Agaricomycetidae</taxon>
        <taxon>Agaricales</taxon>
        <taxon>Marasmiineae</taxon>
        <taxon>Mycenaceae</taxon>
        <taxon>Mycena</taxon>
    </lineage>
</organism>
<protein>
    <submittedName>
        <fullName evidence="6">Abhydrolase-3 domain-containing protein</fullName>
    </submittedName>
</protein>
<evidence type="ECO:0000259" key="5">
    <source>
        <dbReference type="Pfam" id="PF07859"/>
    </source>
</evidence>
<dbReference type="OrthoDB" id="2152029at2759"/>
<keyword evidence="4" id="KW-1133">Transmembrane helix</keyword>
<feature type="domain" description="Alpha/beta hydrolase fold-3" evidence="5">
    <location>
        <begin position="117"/>
        <end position="341"/>
    </location>
</feature>
<dbReference type="GO" id="GO:0016787">
    <property type="term" value="F:hydrolase activity"/>
    <property type="evidence" value="ECO:0007669"/>
    <property type="project" value="UniProtKB-KW"/>
</dbReference>
<evidence type="ECO:0000256" key="3">
    <source>
        <dbReference type="PROSITE-ProRule" id="PRU10038"/>
    </source>
</evidence>
<dbReference type="EMBL" id="JACAZH010000011">
    <property type="protein sequence ID" value="KAF7354573.1"/>
    <property type="molecule type" value="Genomic_DNA"/>
</dbReference>
<keyword evidence="4" id="KW-0812">Transmembrane</keyword>
<dbReference type="SUPFAM" id="SSF53474">
    <property type="entry name" value="alpha/beta-Hydrolases"/>
    <property type="match status" value="1"/>
</dbReference>
<dbReference type="InterPro" id="IPR029058">
    <property type="entry name" value="AB_hydrolase_fold"/>
</dbReference>
<dbReference type="InterPro" id="IPR050300">
    <property type="entry name" value="GDXG_lipolytic_enzyme"/>
</dbReference>
<dbReference type="Gene3D" id="3.40.50.1820">
    <property type="entry name" value="alpha/beta hydrolase"/>
    <property type="match status" value="1"/>
</dbReference>
<keyword evidence="7" id="KW-1185">Reference proteome</keyword>
<evidence type="ECO:0000313" key="7">
    <source>
        <dbReference type="Proteomes" id="UP000623467"/>
    </source>
</evidence>
<dbReference type="InterPro" id="IPR013094">
    <property type="entry name" value="AB_hydrolase_3"/>
</dbReference>
<proteinExistence type="inferred from homology"/>
<gene>
    <name evidence="6" type="ORF">MSAN_01370400</name>
</gene>
<keyword evidence="4" id="KW-0472">Membrane</keyword>